<feature type="transmembrane region" description="Helical" evidence="5">
    <location>
        <begin position="35"/>
        <end position="51"/>
    </location>
</feature>
<organism evidence="7 8">
    <name type="scientific">Veronia nyctiphanis</name>
    <dbReference type="NCBI Taxonomy" id="1278244"/>
    <lineage>
        <taxon>Bacteria</taxon>
        <taxon>Pseudomonadati</taxon>
        <taxon>Pseudomonadota</taxon>
        <taxon>Gammaproteobacteria</taxon>
        <taxon>Vibrionales</taxon>
        <taxon>Vibrionaceae</taxon>
        <taxon>Veronia</taxon>
    </lineage>
</organism>
<comment type="subcellular location">
    <subcellularLocation>
        <location evidence="1">Membrane</location>
        <topology evidence="1">Multi-pass membrane protein</topology>
    </subcellularLocation>
</comment>
<evidence type="ECO:0000256" key="4">
    <source>
        <dbReference type="ARBA" id="ARBA00023136"/>
    </source>
</evidence>
<keyword evidence="2 5" id="KW-0812">Transmembrane</keyword>
<protein>
    <recommendedName>
        <fullName evidence="6">O-antigen ligase-related domain-containing protein</fullName>
    </recommendedName>
</protein>
<evidence type="ECO:0000256" key="2">
    <source>
        <dbReference type="ARBA" id="ARBA00022692"/>
    </source>
</evidence>
<evidence type="ECO:0000256" key="1">
    <source>
        <dbReference type="ARBA" id="ARBA00004141"/>
    </source>
</evidence>
<dbReference type="InterPro" id="IPR007016">
    <property type="entry name" value="O-antigen_ligase-rel_domated"/>
</dbReference>
<feature type="transmembrane region" description="Helical" evidence="5">
    <location>
        <begin position="63"/>
        <end position="84"/>
    </location>
</feature>
<evidence type="ECO:0000256" key="3">
    <source>
        <dbReference type="ARBA" id="ARBA00022989"/>
    </source>
</evidence>
<comment type="caution">
    <text evidence="7">The sequence shown here is derived from an EMBL/GenBank/DDBJ whole genome shotgun (WGS) entry which is preliminary data.</text>
</comment>
<feature type="transmembrane region" description="Helical" evidence="5">
    <location>
        <begin position="197"/>
        <end position="215"/>
    </location>
</feature>
<feature type="transmembrane region" description="Helical" evidence="5">
    <location>
        <begin position="326"/>
        <end position="345"/>
    </location>
</feature>
<dbReference type="AlphaFoldDB" id="A0A4Q0YPL1"/>
<proteinExistence type="predicted"/>
<evidence type="ECO:0000313" key="8">
    <source>
        <dbReference type="Proteomes" id="UP000290287"/>
    </source>
</evidence>
<evidence type="ECO:0000256" key="5">
    <source>
        <dbReference type="SAM" id="Phobius"/>
    </source>
</evidence>
<gene>
    <name evidence="7" type="ORF">CS022_12985</name>
</gene>
<reference evidence="7 8" key="1">
    <citation type="submission" date="2017-10" db="EMBL/GenBank/DDBJ databases">
        <title>Nyctiphanis sp. nov., isolated from the stomach of the euphausiid Nyctiphanes simplex (Hansen, 1911) in the Gulf of California.</title>
        <authorList>
            <person name="Gomez-Gil B."/>
            <person name="Aguilar-Mendez M."/>
            <person name="Lopez-Cortes A."/>
            <person name="Gomez-Gutierrez J."/>
            <person name="Roque A."/>
            <person name="Lang E."/>
            <person name="Gonzalez-Castillo A."/>
        </authorList>
    </citation>
    <scope>NUCLEOTIDE SEQUENCE [LARGE SCALE GENOMIC DNA]</scope>
    <source>
        <strain evidence="7 8">CAIM 600</strain>
    </source>
</reference>
<feature type="transmembrane region" description="Helical" evidence="5">
    <location>
        <begin position="379"/>
        <end position="398"/>
    </location>
</feature>
<accession>A0A4Q0YPL1</accession>
<dbReference type="Proteomes" id="UP000290287">
    <property type="component" value="Unassembled WGS sequence"/>
</dbReference>
<feature type="domain" description="O-antigen ligase-related" evidence="6">
    <location>
        <begin position="181"/>
        <end position="334"/>
    </location>
</feature>
<dbReference type="GO" id="GO:0016020">
    <property type="term" value="C:membrane"/>
    <property type="evidence" value="ECO:0007669"/>
    <property type="project" value="UniProtKB-SubCell"/>
</dbReference>
<evidence type="ECO:0000259" key="6">
    <source>
        <dbReference type="Pfam" id="PF04932"/>
    </source>
</evidence>
<evidence type="ECO:0000313" key="7">
    <source>
        <dbReference type="EMBL" id="RXJ72980.1"/>
    </source>
</evidence>
<feature type="transmembrane region" description="Helical" evidence="5">
    <location>
        <begin position="149"/>
        <end position="167"/>
    </location>
</feature>
<dbReference type="EMBL" id="PEIB01000014">
    <property type="protein sequence ID" value="RXJ72980.1"/>
    <property type="molecule type" value="Genomic_DNA"/>
</dbReference>
<dbReference type="PANTHER" id="PTHR37422">
    <property type="entry name" value="TEICHURONIC ACID BIOSYNTHESIS PROTEIN TUAE"/>
    <property type="match status" value="1"/>
</dbReference>
<dbReference type="PANTHER" id="PTHR37422:SF13">
    <property type="entry name" value="LIPOPOLYSACCHARIDE BIOSYNTHESIS PROTEIN PA4999-RELATED"/>
    <property type="match status" value="1"/>
</dbReference>
<dbReference type="Pfam" id="PF04932">
    <property type="entry name" value="Wzy_C"/>
    <property type="match status" value="1"/>
</dbReference>
<feature type="transmembrane region" description="Helical" evidence="5">
    <location>
        <begin position="222"/>
        <end position="238"/>
    </location>
</feature>
<keyword evidence="8" id="KW-1185">Reference proteome</keyword>
<dbReference type="InterPro" id="IPR051533">
    <property type="entry name" value="WaaL-like"/>
</dbReference>
<feature type="transmembrane region" description="Helical" evidence="5">
    <location>
        <begin position="354"/>
        <end position="373"/>
    </location>
</feature>
<sequence>MNTKKVFSSIEMLFLLSPMIVLLTMAFTIPDAKSIISRLVPVVVIYCLVRYRSEIKESFHNPLIRFFFLISVMYIVYGAVLMLVCGEQFGPYRSLLTSTIYLIVLPWHRFSREHIYMLASIGGVAAGVYAIYVTQIIGQAKASSVVNPIPFALYCLLCFLFSIHACLSSPLSKTHTIFALGLLGSISAIFLSGVRGIWIALPVVIALVIMLNKRWSLRYKSIFAISVLVILSSLGFYFKDSLEARVAQTKWEFSRISQGNLESSVGWRLGMWEVGYNWVKESPLLGIGYSQIKPKAERDDLNERVRFYITNSHFHNQFIDILVRNGLLGLVIFLFWLLLPAYLLATKAKSHDRALGYSCLAGILIASLTDVPFHHTHIMYTYSFLIGSLLLVNLANPLSEEY</sequence>
<keyword evidence="3 5" id="KW-1133">Transmembrane helix</keyword>
<name>A0A4Q0YPL1_9GAMM</name>
<feature type="transmembrane region" description="Helical" evidence="5">
    <location>
        <begin position="115"/>
        <end position="137"/>
    </location>
</feature>
<feature type="transmembrane region" description="Helical" evidence="5">
    <location>
        <begin position="12"/>
        <end position="29"/>
    </location>
</feature>
<keyword evidence="4 5" id="KW-0472">Membrane</keyword>